<dbReference type="Pfam" id="PF00150">
    <property type="entry name" value="Cellulase"/>
    <property type="match status" value="1"/>
</dbReference>
<proteinExistence type="inferred from homology"/>
<evidence type="ECO:0000256" key="4">
    <source>
        <dbReference type="RuleBase" id="RU361153"/>
    </source>
</evidence>
<name>A0A0U5GS42_ASPCI</name>
<evidence type="ECO:0000313" key="8">
    <source>
        <dbReference type="Proteomes" id="UP000054771"/>
    </source>
</evidence>
<sequence length="447" mass="50016">MMLSSGILFALLCSQAAASRHPTPWPQSPFHTEGPIIKDATGSPFVYVGINWPGEGETMIPEGLQYSSIADIVAKIKSLQYNSVRMGWATEMVDDILDNGGDVTIKDTMTKVLGPQLASNIVAQILNHNPNFTENTTRLQVWDAVAAELAKQHLHLVFNNHVSKAQWCCSPGDGNGWFGDTYFDVAKWKRSLEYMAGYAAKWPAATAFSLRNELRIVNNPANDTYGWSLWYDEMIDAANIVNAAAPDALVIISGLNYDHELNPITAGEPISPPEDQRVFRLGDFDYADKIVFELHSYDNSITNCTFFQSELYKRGFNALDVSPATTARNIAPVILTEFGFAQNSSDYQSVYASCLKDFLTGDHRELDANRIRGPIGHFEWNLGGSYYMREGIADHDDWWALLNHDWSDWRNHTVLRAYQKPLIKSTLLHSRSKDPGHGLINRKPSHG</sequence>
<evidence type="ECO:0000313" key="7">
    <source>
        <dbReference type="EMBL" id="CEL03684.1"/>
    </source>
</evidence>
<dbReference type="STRING" id="454130.A0A0U5GS42"/>
<dbReference type="Gene3D" id="3.20.20.80">
    <property type="entry name" value="Glycosidases"/>
    <property type="match status" value="1"/>
</dbReference>
<protein>
    <submittedName>
        <fullName evidence="7">Putative Cellulase family protein</fullName>
    </submittedName>
</protein>
<evidence type="ECO:0000256" key="1">
    <source>
        <dbReference type="ARBA" id="ARBA00005641"/>
    </source>
</evidence>
<evidence type="ECO:0000256" key="3">
    <source>
        <dbReference type="ARBA" id="ARBA00023295"/>
    </source>
</evidence>
<dbReference type="OrthoDB" id="442731at2759"/>
<dbReference type="Proteomes" id="UP000054771">
    <property type="component" value="Unassembled WGS sequence"/>
</dbReference>
<dbReference type="InterPro" id="IPR001547">
    <property type="entry name" value="Glyco_hydro_5"/>
</dbReference>
<reference evidence="8" key="1">
    <citation type="journal article" date="2016" name="Genome Announc.">
        <title>Draft genome sequences of fungus Aspergillus calidoustus.</title>
        <authorList>
            <person name="Horn F."/>
            <person name="Linde J."/>
            <person name="Mattern D.J."/>
            <person name="Walther G."/>
            <person name="Guthke R."/>
            <person name="Scherlach K."/>
            <person name="Martin K."/>
            <person name="Brakhage A.A."/>
            <person name="Petzke L."/>
            <person name="Valiante V."/>
        </authorList>
    </citation>
    <scope>NUCLEOTIDE SEQUENCE [LARGE SCALE GENOMIC DNA]</scope>
    <source>
        <strain evidence="8">SF006504</strain>
    </source>
</reference>
<organism evidence="7 8">
    <name type="scientific">Aspergillus calidoustus</name>
    <dbReference type="NCBI Taxonomy" id="454130"/>
    <lineage>
        <taxon>Eukaryota</taxon>
        <taxon>Fungi</taxon>
        <taxon>Dikarya</taxon>
        <taxon>Ascomycota</taxon>
        <taxon>Pezizomycotina</taxon>
        <taxon>Eurotiomycetes</taxon>
        <taxon>Eurotiomycetidae</taxon>
        <taxon>Eurotiales</taxon>
        <taxon>Aspergillaceae</taxon>
        <taxon>Aspergillus</taxon>
        <taxon>Aspergillus subgen. Nidulantes</taxon>
    </lineage>
</organism>
<accession>A0A0U5GS42</accession>
<dbReference type="GO" id="GO:0004553">
    <property type="term" value="F:hydrolase activity, hydrolyzing O-glycosyl compounds"/>
    <property type="evidence" value="ECO:0007669"/>
    <property type="project" value="InterPro"/>
</dbReference>
<dbReference type="EMBL" id="CDMC01000004">
    <property type="protein sequence ID" value="CEL03684.1"/>
    <property type="molecule type" value="Genomic_DNA"/>
</dbReference>
<evidence type="ECO:0000256" key="2">
    <source>
        <dbReference type="ARBA" id="ARBA00022801"/>
    </source>
</evidence>
<keyword evidence="8" id="KW-1185">Reference proteome</keyword>
<dbReference type="OMA" id="MVISEWG"/>
<feature type="signal peptide" evidence="5">
    <location>
        <begin position="1"/>
        <end position="18"/>
    </location>
</feature>
<keyword evidence="3 4" id="KW-0326">Glycosidase</keyword>
<feature type="domain" description="Glycoside hydrolase family 5" evidence="6">
    <location>
        <begin position="122"/>
        <end position="355"/>
    </location>
</feature>
<keyword evidence="5" id="KW-0732">Signal</keyword>
<dbReference type="PANTHER" id="PTHR31263">
    <property type="entry name" value="CELLULASE FAMILY PROTEIN (AFU_ORTHOLOGUE AFUA_5G14560)"/>
    <property type="match status" value="1"/>
</dbReference>
<dbReference type="GO" id="GO:0000272">
    <property type="term" value="P:polysaccharide catabolic process"/>
    <property type="evidence" value="ECO:0007669"/>
    <property type="project" value="InterPro"/>
</dbReference>
<dbReference type="PANTHER" id="PTHR31263:SF0">
    <property type="entry name" value="CELLULASE FAMILY PROTEIN (AFU_ORTHOLOGUE AFUA_5G14560)"/>
    <property type="match status" value="1"/>
</dbReference>
<gene>
    <name evidence="7" type="ORF">ASPCAL04830</name>
</gene>
<feature type="chain" id="PRO_5006858159" evidence="5">
    <location>
        <begin position="19"/>
        <end position="447"/>
    </location>
</feature>
<evidence type="ECO:0000256" key="5">
    <source>
        <dbReference type="SAM" id="SignalP"/>
    </source>
</evidence>
<comment type="similarity">
    <text evidence="1 4">Belongs to the glycosyl hydrolase 5 (cellulase A) family.</text>
</comment>
<keyword evidence="2 4" id="KW-0378">Hydrolase</keyword>
<evidence type="ECO:0000259" key="6">
    <source>
        <dbReference type="Pfam" id="PF00150"/>
    </source>
</evidence>
<dbReference type="InterPro" id="IPR017853">
    <property type="entry name" value="GH"/>
</dbReference>
<dbReference type="SUPFAM" id="SSF51445">
    <property type="entry name" value="(Trans)glycosidases"/>
    <property type="match status" value="1"/>
</dbReference>
<dbReference type="AlphaFoldDB" id="A0A0U5GS42"/>